<dbReference type="Pfam" id="PF00069">
    <property type="entry name" value="Pkinase"/>
    <property type="match status" value="1"/>
</dbReference>
<reference evidence="6 7" key="1">
    <citation type="submission" date="2019-09" db="EMBL/GenBank/DDBJ databases">
        <title>Genome sequencing of Ng87 strain.</title>
        <authorList>
            <person name="Karasev E.S."/>
            <person name="Andronov E."/>
        </authorList>
    </citation>
    <scope>NUCLEOTIDE SEQUENCE [LARGE SCALE GENOMIC DNA]</scope>
    <source>
        <strain evidence="6 7">Ng87</strain>
    </source>
</reference>
<organism evidence="6 7">
    <name type="scientific">Neorhizobium galegae</name>
    <name type="common">Rhizobium galegae</name>
    <dbReference type="NCBI Taxonomy" id="399"/>
    <lineage>
        <taxon>Bacteria</taxon>
        <taxon>Pseudomonadati</taxon>
        <taxon>Pseudomonadota</taxon>
        <taxon>Alphaproteobacteria</taxon>
        <taxon>Hyphomicrobiales</taxon>
        <taxon>Rhizobiaceae</taxon>
        <taxon>Rhizobium/Agrobacterium group</taxon>
        <taxon>Neorhizobium</taxon>
    </lineage>
</organism>
<dbReference type="Proteomes" id="UP000386575">
    <property type="component" value="Unassembled WGS sequence"/>
</dbReference>
<keyword evidence="2" id="KW-0547">Nucleotide-binding</keyword>
<protein>
    <submittedName>
        <fullName evidence="6">Serine/threonine protein kinase</fullName>
    </submittedName>
</protein>
<dbReference type="InterPro" id="IPR000719">
    <property type="entry name" value="Prot_kinase_dom"/>
</dbReference>
<dbReference type="CDD" id="cd14014">
    <property type="entry name" value="STKc_PknB_like"/>
    <property type="match status" value="1"/>
</dbReference>
<evidence type="ECO:0000259" key="5">
    <source>
        <dbReference type="PROSITE" id="PS50011"/>
    </source>
</evidence>
<evidence type="ECO:0000313" key="7">
    <source>
        <dbReference type="Proteomes" id="UP000386575"/>
    </source>
</evidence>
<evidence type="ECO:0000256" key="3">
    <source>
        <dbReference type="ARBA" id="ARBA00022777"/>
    </source>
</evidence>
<dbReference type="SUPFAM" id="SSF56112">
    <property type="entry name" value="Protein kinase-like (PK-like)"/>
    <property type="match status" value="1"/>
</dbReference>
<dbReference type="Gene3D" id="1.10.510.10">
    <property type="entry name" value="Transferase(Phosphotransferase) domain 1"/>
    <property type="match status" value="1"/>
</dbReference>
<dbReference type="InterPro" id="IPR011009">
    <property type="entry name" value="Kinase-like_dom_sf"/>
</dbReference>
<dbReference type="EMBL" id="VZUL01000003">
    <property type="protein sequence ID" value="KAB1083667.1"/>
    <property type="molecule type" value="Genomic_DNA"/>
</dbReference>
<evidence type="ECO:0000256" key="4">
    <source>
        <dbReference type="ARBA" id="ARBA00022840"/>
    </source>
</evidence>
<dbReference type="Gene3D" id="3.30.200.20">
    <property type="entry name" value="Phosphorylase Kinase, domain 1"/>
    <property type="match status" value="1"/>
</dbReference>
<comment type="caution">
    <text evidence="6">The sequence shown here is derived from an EMBL/GenBank/DDBJ whole genome shotgun (WGS) entry which is preliminary data.</text>
</comment>
<dbReference type="PANTHER" id="PTHR43289">
    <property type="entry name" value="MITOGEN-ACTIVATED PROTEIN KINASE KINASE KINASE 20-RELATED"/>
    <property type="match status" value="1"/>
</dbReference>
<dbReference type="RefSeq" id="WP_151046886.1">
    <property type="nucleotide sequence ID" value="NZ_VZUL01000003.1"/>
</dbReference>
<keyword evidence="6" id="KW-0723">Serine/threonine-protein kinase</keyword>
<keyword evidence="3 6" id="KW-0418">Kinase</keyword>
<proteinExistence type="predicted"/>
<evidence type="ECO:0000256" key="2">
    <source>
        <dbReference type="ARBA" id="ARBA00022741"/>
    </source>
</evidence>
<keyword evidence="4" id="KW-0067">ATP-binding</keyword>
<sequence>MADHLEDTHFEEVARNFTALWHALTVAGDRDPEKHRSLINQVRDALDRGEHRLAGHDPTIIANTFVLEALVHEGATTRTYRARHRDLLSLHAVKTLRPDQADDPVARKLLLNEARIGGAIRHPNVVATETLLRFADGRPALVLEWIDRSLEDIVRETSLGVGDIMHVIAAILRGLEAIHATGYVHGDLSLSNIRYMDNDLSRLKIGDFGIALETGRRHRDLDIAFAGRPRFAPPEQLAGQALDGRSDLHAAGLILSMLLDHCHVDHCRETGATVKRLRQLATELARPEPQERPENAKAALHLLDGLGKDIPR</sequence>
<dbReference type="AlphaFoldDB" id="A0A6A1TKZ4"/>
<name>A0A6A1TKZ4_NEOGA</name>
<dbReference type="PROSITE" id="PS50011">
    <property type="entry name" value="PROTEIN_KINASE_DOM"/>
    <property type="match status" value="1"/>
</dbReference>
<dbReference type="PANTHER" id="PTHR43289:SF6">
    <property type="entry name" value="SERINE_THREONINE-PROTEIN KINASE NEKL-3"/>
    <property type="match status" value="1"/>
</dbReference>
<accession>A0A6A1TKZ4</accession>
<feature type="domain" description="Protein kinase" evidence="5">
    <location>
        <begin position="65"/>
        <end position="304"/>
    </location>
</feature>
<evidence type="ECO:0000256" key="1">
    <source>
        <dbReference type="ARBA" id="ARBA00022679"/>
    </source>
</evidence>
<dbReference type="GO" id="GO:0004674">
    <property type="term" value="F:protein serine/threonine kinase activity"/>
    <property type="evidence" value="ECO:0007669"/>
    <property type="project" value="UniProtKB-KW"/>
</dbReference>
<dbReference type="GO" id="GO:0005524">
    <property type="term" value="F:ATP binding"/>
    <property type="evidence" value="ECO:0007669"/>
    <property type="project" value="UniProtKB-KW"/>
</dbReference>
<evidence type="ECO:0000313" key="6">
    <source>
        <dbReference type="EMBL" id="KAB1083667.1"/>
    </source>
</evidence>
<keyword evidence="1" id="KW-0808">Transferase</keyword>
<gene>
    <name evidence="6" type="ORF">F4V91_29795</name>
</gene>